<sequence length="409" mass="44774">MTATAFRLNDPGTIHDPYPRYAALRDSAPVHYDPELDLWFLSRYEDAAVAVRDAGRFSSDLGRWSNITDNPFAPDQRPSRPLAAVLRRLPSPRILLSIDPPDHTMLRRKVSRAFTPRAIASWEPRIREVTDGLVADMAARGADRPSVDLVHEFASPLPTVVIAELMGIPADRRDDFKRWSDGLIDGLLTSGGGLRSARSALAISWFFTKTVRERRKNPGDDLISMLVAGDPEEALTASEIVAFCVLLLVAGNETTTNLISNAVNALFTHPEAADGLRADPGSAPAIVAETLRHDGPAQGLIRMTTTDVVFDGVTIPARSRVLALIASANRDPRRWPDPDDFRPDRDHSGHLAFGTGIHHCLGHALTRLEASIALETLYRRFPGIAPAAPPTRIDSPVLRGFRTLPVRLA</sequence>
<keyword evidence="2" id="KW-0503">Monooxygenase</keyword>
<dbReference type="CDD" id="cd20625">
    <property type="entry name" value="CYP164-like"/>
    <property type="match status" value="1"/>
</dbReference>
<dbReference type="InterPro" id="IPR017972">
    <property type="entry name" value="Cyt_P450_CS"/>
</dbReference>
<comment type="caution">
    <text evidence="3">The sequence shown here is derived from an EMBL/GenBank/DDBJ whole genome shotgun (WGS) entry which is preliminary data.</text>
</comment>
<keyword evidence="2" id="KW-0349">Heme</keyword>
<dbReference type="SUPFAM" id="SSF48264">
    <property type="entry name" value="Cytochrome P450"/>
    <property type="match status" value="1"/>
</dbReference>
<name>A0ABN1QE50_9ACTN</name>
<evidence type="ECO:0000313" key="3">
    <source>
        <dbReference type="EMBL" id="GAA0941427.1"/>
    </source>
</evidence>
<keyword evidence="2" id="KW-0408">Iron</keyword>
<dbReference type="Pfam" id="PF00067">
    <property type="entry name" value="p450"/>
    <property type="match status" value="1"/>
</dbReference>
<evidence type="ECO:0000313" key="4">
    <source>
        <dbReference type="Proteomes" id="UP001500665"/>
    </source>
</evidence>
<dbReference type="PROSITE" id="PS00086">
    <property type="entry name" value="CYTOCHROME_P450"/>
    <property type="match status" value="1"/>
</dbReference>
<accession>A0ABN1QE50</accession>
<evidence type="ECO:0000256" key="1">
    <source>
        <dbReference type="ARBA" id="ARBA00010617"/>
    </source>
</evidence>
<dbReference type="InterPro" id="IPR002397">
    <property type="entry name" value="Cyt_P450_B"/>
</dbReference>
<dbReference type="Gene3D" id="1.10.630.10">
    <property type="entry name" value="Cytochrome P450"/>
    <property type="match status" value="1"/>
</dbReference>
<proteinExistence type="inferred from homology"/>
<keyword evidence="4" id="KW-1185">Reference proteome</keyword>
<reference evidence="3 4" key="1">
    <citation type="journal article" date="2019" name="Int. J. Syst. Evol. Microbiol.">
        <title>The Global Catalogue of Microorganisms (GCM) 10K type strain sequencing project: providing services to taxonomists for standard genome sequencing and annotation.</title>
        <authorList>
            <consortium name="The Broad Institute Genomics Platform"/>
            <consortium name="The Broad Institute Genome Sequencing Center for Infectious Disease"/>
            <person name="Wu L."/>
            <person name="Ma J."/>
        </authorList>
    </citation>
    <scope>NUCLEOTIDE SEQUENCE [LARGE SCALE GENOMIC DNA]</scope>
    <source>
        <strain evidence="3 4">JCM 10696</strain>
    </source>
</reference>
<dbReference type="PANTHER" id="PTHR46696">
    <property type="entry name" value="P450, PUTATIVE (EUROFUNG)-RELATED"/>
    <property type="match status" value="1"/>
</dbReference>
<protein>
    <submittedName>
        <fullName evidence="3">Cytochrome P450</fullName>
    </submittedName>
</protein>
<comment type="similarity">
    <text evidence="1 2">Belongs to the cytochrome P450 family.</text>
</comment>
<gene>
    <name evidence="3" type="ORF">GCM10009550_11690</name>
</gene>
<keyword evidence="2" id="KW-0479">Metal-binding</keyword>
<dbReference type="InterPro" id="IPR001128">
    <property type="entry name" value="Cyt_P450"/>
</dbReference>
<keyword evidence="2" id="KW-0560">Oxidoreductase</keyword>
<dbReference type="Proteomes" id="UP001500665">
    <property type="component" value="Unassembled WGS sequence"/>
</dbReference>
<organism evidence="3 4">
    <name type="scientific">Actinocorallia libanotica</name>
    <dbReference type="NCBI Taxonomy" id="46162"/>
    <lineage>
        <taxon>Bacteria</taxon>
        <taxon>Bacillati</taxon>
        <taxon>Actinomycetota</taxon>
        <taxon>Actinomycetes</taxon>
        <taxon>Streptosporangiales</taxon>
        <taxon>Thermomonosporaceae</taxon>
        <taxon>Actinocorallia</taxon>
    </lineage>
</organism>
<evidence type="ECO:0000256" key="2">
    <source>
        <dbReference type="RuleBase" id="RU000461"/>
    </source>
</evidence>
<dbReference type="EMBL" id="BAAAHH010000003">
    <property type="protein sequence ID" value="GAA0941427.1"/>
    <property type="molecule type" value="Genomic_DNA"/>
</dbReference>
<dbReference type="PRINTS" id="PR00385">
    <property type="entry name" value="P450"/>
</dbReference>
<dbReference type="InterPro" id="IPR036396">
    <property type="entry name" value="Cyt_P450_sf"/>
</dbReference>
<dbReference type="PANTHER" id="PTHR46696:SF1">
    <property type="entry name" value="CYTOCHROME P450 YJIB-RELATED"/>
    <property type="match status" value="1"/>
</dbReference>
<dbReference type="PRINTS" id="PR00359">
    <property type="entry name" value="BP450"/>
</dbReference>
<dbReference type="RefSeq" id="WP_344237508.1">
    <property type="nucleotide sequence ID" value="NZ_BAAAHH010000003.1"/>
</dbReference>